<protein>
    <submittedName>
        <fullName evidence="1">Uncharacterized protein</fullName>
    </submittedName>
</protein>
<dbReference type="OrthoDB" id="5925126at2759"/>
<sequence>MLLVCGINGNTVGLHHSWYLRSGRTEKFEFPPILASSIHTPFRCKWMDYTAHHLYKTILSEKRCDYSSFMHYVFAQIFRYFHACASMKAEVLHFQTSPDRLISLQSRNRCCRKQACRSQRPLSVYPN</sequence>
<gene>
    <name evidence="1" type="ORF">T01_14993</name>
</gene>
<dbReference type="Proteomes" id="UP000054776">
    <property type="component" value="Unassembled WGS sequence"/>
</dbReference>
<feature type="non-terminal residue" evidence="1">
    <location>
        <position position="127"/>
    </location>
</feature>
<dbReference type="AlphaFoldDB" id="A0A0V1BSP0"/>
<organism evidence="1 2">
    <name type="scientific">Trichinella spiralis</name>
    <name type="common">Trichina worm</name>
    <dbReference type="NCBI Taxonomy" id="6334"/>
    <lineage>
        <taxon>Eukaryota</taxon>
        <taxon>Metazoa</taxon>
        <taxon>Ecdysozoa</taxon>
        <taxon>Nematoda</taxon>
        <taxon>Enoplea</taxon>
        <taxon>Dorylaimia</taxon>
        <taxon>Trichinellida</taxon>
        <taxon>Trichinellidae</taxon>
        <taxon>Trichinella</taxon>
    </lineage>
</organism>
<reference evidence="1 2" key="1">
    <citation type="submission" date="2015-01" db="EMBL/GenBank/DDBJ databases">
        <title>Evolution of Trichinella species and genotypes.</title>
        <authorList>
            <person name="Korhonen P.K."/>
            <person name="Edoardo P."/>
            <person name="Giuseppe L.R."/>
            <person name="Gasser R.B."/>
        </authorList>
    </citation>
    <scope>NUCLEOTIDE SEQUENCE [LARGE SCALE GENOMIC DNA]</scope>
    <source>
        <strain evidence="1">ISS3</strain>
    </source>
</reference>
<accession>A0A0V1BSP0</accession>
<evidence type="ECO:0000313" key="1">
    <source>
        <dbReference type="EMBL" id="KRY39806.1"/>
    </source>
</evidence>
<name>A0A0V1BSP0_TRISP</name>
<comment type="caution">
    <text evidence="1">The sequence shown here is derived from an EMBL/GenBank/DDBJ whole genome shotgun (WGS) entry which is preliminary data.</text>
</comment>
<evidence type="ECO:0000313" key="2">
    <source>
        <dbReference type="Proteomes" id="UP000054776"/>
    </source>
</evidence>
<keyword evidence="2" id="KW-1185">Reference proteome</keyword>
<proteinExistence type="predicted"/>
<dbReference type="EMBL" id="JYDH01000016">
    <property type="protein sequence ID" value="KRY39806.1"/>
    <property type="molecule type" value="Genomic_DNA"/>
</dbReference>
<dbReference type="InParanoid" id="A0A0V1BSP0"/>